<comment type="caution">
    <text evidence="1">The sequence shown here is derived from an EMBL/GenBank/DDBJ whole genome shotgun (WGS) entry which is preliminary data.</text>
</comment>
<evidence type="ECO:0000313" key="2">
    <source>
        <dbReference type="Proteomes" id="UP000644727"/>
    </source>
</evidence>
<accession>A0ABR9VYN2</accession>
<dbReference type="Proteomes" id="UP000644727">
    <property type="component" value="Unassembled WGS sequence"/>
</dbReference>
<reference evidence="1 2" key="1">
    <citation type="submission" date="2020-10" db="EMBL/GenBank/DDBJ databases">
        <title>Draft genome and description of Brachybacterium epidermidis sp nov.</title>
        <authorList>
            <person name="Boxberger M."/>
            <person name="La Scola B."/>
        </authorList>
    </citation>
    <scope>NUCLEOTIDE SEQUENCE [LARGE SCALE GENOMIC DNA]</scope>
    <source>
        <strain evidence="1 2">Marseille-Q2903</strain>
    </source>
</reference>
<sequence length="104" mass="11674">MSADIDRRILDLPVSVEHGEDRISMMLDLPVGTIGEHAGTGGVWRENFDGDNYISPDEDFEAYQAQPVEVDAREREDGFAGDLTFEELQRYQQDAGVPVSEKRT</sequence>
<dbReference type="RefSeq" id="WP_193865042.1">
    <property type="nucleotide sequence ID" value="NZ_JADEYR010000002.1"/>
</dbReference>
<keyword evidence="2" id="KW-1185">Reference proteome</keyword>
<organism evidence="1 2">
    <name type="scientific">Brachybacterium epidermidis</name>
    <dbReference type="NCBI Taxonomy" id="2781983"/>
    <lineage>
        <taxon>Bacteria</taxon>
        <taxon>Bacillati</taxon>
        <taxon>Actinomycetota</taxon>
        <taxon>Actinomycetes</taxon>
        <taxon>Micrococcales</taxon>
        <taxon>Dermabacteraceae</taxon>
        <taxon>Brachybacterium</taxon>
    </lineage>
</organism>
<protein>
    <submittedName>
        <fullName evidence="1">Uncharacterized protein</fullName>
    </submittedName>
</protein>
<dbReference type="EMBL" id="JADEYR010000002">
    <property type="protein sequence ID" value="MBE9403296.1"/>
    <property type="molecule type" value="Genomic_DNA"/>
</dbReference>
<proteinExistence type="predicted"/>
<evidence type="ECO:0000313" key="1">
    <source>
        <dbReference type="EMBL" id="MBE9403296.1"/>
    </source>
</evidence>
<gene>
    <name evidence="1" type="ORF">IOE58_03515</name>
</gene>
<name>A0ABR9VYN2_9MICO</name>